<dbReference type="PRINTS" id="PR00380">
    <property type="entry name" value="KINESINHEAVY"/>
</dbReference>
<feature type="compositionally biased region" description="Basic and acidic residues" evidence="6">
    <location>
        <begin position="780"/>
        <end position="809"/>
    </location>
</feature>
<dbReference type="GO" id="GO:0005874">
    <property type="term" value="C:microtubule"/>
    <property type="evidence" value="ECO:0007669"/>
    <property type="project" value="UniProtKB-KW"/>
</dbReference>
<dbReference type="InterPro" id="IPR001752">
    <property type="entry name" value="Kinesin_motor_dom"/>
</dbReference>
<protein>
    <recommendedName>
        <fullName evidence="7">Kinesin motor domain-containing protein</fullName>
    </recommendedName>
</protein>
<dbReference type="EMBL" id="BRXZ01003829">
    <property type="protein sequence ID" value="GMH62739.1"/>
    <property type="molecule type" value="Genomic_DNA"/>
</dbReference>
<keyword evidence="9" id="KW-1185">Reference proteome</keyword>
<feature type="region of interest" description="Disordered" evidence="6">
    <location>
        <begin position="490"/>
        <end position="531"/>
    </location>
</feature>
<keyword evidence="1" id="KW-0493">Microtubule</keyword>
<feature type="non-terminal residue" evidence="8">
    <location>
        <position position="1"/>
    </location>
</feature>
<dbReference type="AlphaFoldDB" id="A0A9W7A6C7"/>
<dbReference type="GO" id="GO:0007018">
    <property type="term" value="P:microtubule-based movement"/>
    <property type="evidence" value="ECO:0007669"/>
    <property type="project" value="InterPro"/>
</dbReference>
<dbReference type="GO" id="GO:0016887">
    <property type="term" value="F:ATP hydrolysis activity"/>
    <property type="evidence" value="ECO:0007669"/>
    <property type="project" value="TreeGrafter"/>
</dbReference>
<dbReference type="PROSITE" id="PS50067">
    <property type="entry name" value="KINESIN_MOTOR_2"/>
    <property type="match status" value="1"/>
</dbReference>
<evidence type="ECO:0000313" key="8">
    <source>
        <dbReference type="EMBL" id="GMH62739.1"/>
    </source>
</evidence>
<dbReference type="SMART" id="SM00129">
    <property type="entry name" value="KISc"/>
    <property type="match status" value="1"/>
</dbReference>
<proteinExistence type="inferred from homology"/>
<dbReference type="OrthoDB" id="123929at2759"/>
<dbReference type="InterPro" id="IPR027640">
    <property type="entry name" value="Kinesin-like_fam"/>
</dbReference>
<sequence>ESEESDDLLLSSESSFDSNDQHDDLMDIDADADGSGVATAAGDLFESSESQGATAIPLSQDLDLSPIDGSDGDSVGAANNSCDDLANVMEVEQEAIAVEESFIMSKQGDEEGEPTGPTPFKAKSLNVMFEAPSTVRTIPPPGSFSEKQRSSSEGIAGESEGSELQTLKEFTYSRVFPPETEQATLYESAASSLVSGMFDSANPQSALLFAYGITNAGKSHTIMGTEKEPGIVPRTMKDIFSKMTPKLELHMSYLEIYNEQVYDLLATAAAPRKGRVAPKRQGLRLQDNKGTIEVRGLSKHKVRDTNEGLKLAATAKKNRQVTGTNLNGVSSRSHSVCQLELVPKNGRGGKNAMFWIVDLAGSERSKRTGVGAKSAQQREASGINTSLMKLWRCLKQLRSNQNQQNKAAALASNHPAPKVPLVPFRESKLTHLFMNHLSGSSAGRTVMIVNVNPQPDDYDETQHVLNSASIAQSVKITNEEYVKKKEKNEALATHDANGRSLKSIAEDATVKEKKGGERKKRPSGNVSNAAMNNKMQQMANENAALRSALNSLKERLFNAETEIREEVAEEFEERIMEIHEEYATQKRNHEASMGVPTPARSVRKLQAERANDYVDELLEKIIECEEEMERMTSAHTEDLCQKDSIIEGLRREIACLNGEKVKDVGEAGAEVEEKVEQKEDSIVTEDAVLATGIDTDGTVKYDTPVTSGEVDVGDEEEEGGGAEEGVKEMEQEKEEEEDDEDEGEESDGSIMDLIEDDKNQEVGNEDDAMTVGAVVAESADTPKADREEEVKLVEPTDTERKRMDDEAQKRKLKRLPRSRCSEVACIPVKKEKVVAPAAEEDASDKKAKETPAPTPEPTKKKKGLFAKLTSGKKKRKAGEDISPSAAGAKRDRKSLGEISNISELTQPTVLGGKLLRMKPRPRGRAPKGKQWDGLQGVWVIKS</sequence>
<evidence type="ECO:0000313" key="9">
    <source>
        <dbReference type="Proteomes" id="UP001165082"/>
    </source>
</evidence>
<feature type="compositionally biased region" description="Acidic residues" evidence="6">
    <location>
        <begin position="731"/>
        <end position="747"/>
    </location>
</feature>
<dbReference type="SUPFAM" id="SSF52540">
    <property type="entry name" value="P-loop containing nucleoside triphosphate hydrolases"/>
    <property type="match status" value="1"/>
</dbReference>
<feature type="compositionally biased region" description="Basic and acidic residues" evidence="6">
    <location>
        <begin position="504"/>
        <end position="515"/>
    </location>
</feature>
<feature type="compositionally biased region" description="Basic residues" evidence="6">
    <location>
        <begin position="859"/>
        <end position="876"/>
    </location>
</feature>
<organism evidence="8 9">
    <name type="scientific">Triparma retinervis</name>
    <dbReference type="NCBI Taxonomy" id="2557542"/>
    <lineage>
        <taxon>Eukaryota</taxon>
        <taxon>Sar</taxon>
        <taxon>Stramenopiles</taxon>
        <taxon>Ochrophyta</taxon>
        <taxon>Bolidophyceae</taxon>
        <taxon>Parmales</taxon>
        <taxon>Triparmaceae</taxon>
        <taxon>Triparma</taxon>
    </lineage>
</organism>
<feature type="region of interest" description="Disordered" evidence="6">
    <location>
        <begin position="916"/>
        <end position="942"/>
    </location>
</feature>
<dbReference type="GO" id="GO:0005634">
    <property type="term" value="C:nucleus"/>
    <property type="evidence" value="ECO:0007669"/>
    <property type="project" value="TreeGrafter"/>
</dbReference>
<dbReference type="GO" id="GO:0008017">
    <property type="term" value="F:microtubule binding"/>
    <property type="evidence" value="ECO:0007669"/>
    <property type="project" value="InterPro"/>
</dbReference>
<dbReference type="Pfam" id="PF00225">
    <property type="entry name" value="Kinesin"/>
    <property type="match status" value="1"/>
</dbReference>
<feature type="region of interest" description="Disordered" evidence="6">
    <location>
        <begin position="1"/>
        <end position="78"/>
    </location>
</feature>
<dbReference type="GO" id="GO:0005871">
    <property type="term" value="C:kinesin complex"/>
    <property type="evidence" value="ECO:0007669"/>
    <property type="project" value="TreeGrafter"/>
</dbReference>
<keyword evidence="3 5" id="KW-0067">ATP-binding</keyword>
<dbReference type="PANTHER" id="PTHR24115:SF1008">
    <property type="entry name" value="KINESIN-LIKE PROTEIN SUBITO"/>
    <property type="match status" value="1"/>
</dbReference>
<evidence type="ECO:0000259" key="7">
    <source>
        <dbReference type="PROSITE" id="PS50067"/>
    </source>
</evidence>
<gene>
    <name evidence="8" type="ORF">TrRE_jg12199</name>
</gene>
<comment type="similarity">
    <text evidence="5">Belongs to the TRAFAC class myosin-kinesin ATPase superfamily. Kinesin family.</text>
</comment>
<dbReference type="PANTHER" id="PTHR24115">
    <property type="entry name" value="KINESIN-RELATED"/>
    <property type="match status" value="1"/>
</dbReference>
<dbReference type="Gene3D" id="3.40.850.10">
    <property type="entry name" value="Kinesin motor domain"/>
    <property type="match status" value="1"/>
</dbReference>
<dbReference type="GO" id="GO:0003777">
    <property type="term" value="F:microtubule motor activity"/>
    <property type="evidence" value="ECO:0007669"/>
    <property type="project" value="InterPro"/>
</dbReference>
<reference evidence="8" key="1">
    <citation type="submission" date="2022-07" db="EMBL/GenBank/DDBJ databases">
        <title>Genome analysis of Parmales, a sister group of diatoms, reveals the evolutionary specialization of diatoms from phago-mixotrophs to photoautotrophs.</title>
        <authorList>
            <person name="Ban H."/>
            <person name="Sato S."/>
            <person name="Yoshikawa S."/>
            <person name="Kazumasa Y."/>
            <person name="Nakamura Y."/>
            <person name="Ichinomiya M."/>
            <person name="Saitoh K."/>
            <person name="Sato N."/>
            <person name="Blanc-Mathieu R."/>
            <person name="Endo H."/>
            <person name="Kuwata A."/>
            <person name="Ogata H."/>
        </authorList>
    </citation>
    <scope>NUCLEOTIDE SEQUENCE</scope>
</reference>
<keyword evidence="4 5" id="KW-0505">Motor protein</keyword>
<feature type="compositionally biased region" description="Low complexity" evidence="6">
    <location>
        <begin position="8"/>
        <end position="18"/>
    </location>
</feature>
<evidence type="ECO:0000256" key="1">
    <source>
        <dbReference type="ARBA" id="ARBA00022701"/>
    </source>
</evidence>
<feature type="domain" description="Kinesin motor" evidence="7">
    <location>
        <begin position="134"/>
        <end position="474"/>
    </location>
</feature>
<feature type="region of interest" description="Disordered" evidence="6">
    <location>
        <begin position="134"/>
        <end position="163"/>
    </location>
</feature>
<comment type="caution">
    <text evidence="8">The sequence shown here is derived from an EMBL/GenBank/DDBJ whole genome shotgun (WGS) entry which is preliminary data.</text>
</comment>
<evidence type="ECO:0000256" key="2">
    <source>
        <dbReference type="ARBA" id="ARBA00022741"/>
    </source>
</evidence>
<accession>A0A9W7A6C7</accession>
<feature type="compositionally biased region" description="Basic residues" evidence="6">
    <location>
        <begin position="916"/>
        <end position="927"/>
    </location>
</feature>
<dbReference type="InterPro" id="IPR036961">
    <property type="entry name" value="Kinesin_motor_dom_sf"/>
</dbReference>
<feature type="region of interest" description="Disordered" evidence="6">
    <location>
        <begin position="695"/>
        <end position="816"/>
    </location>
</feature>
<feature type="binding site" evidence="5">
    <location>
        <begin position="212"/>
        <end position="219"/>
    </location>
    <ligand>
        <name>ATP</name>
        <dbReference type="ChEBI" id="CHEBI:30616"/>
    </ligand>
</feature>
<dbReference type="GO" id="GO:0005524">
    <property type="term" value="F:ATP binding"/>
    <property type="evidence" value="ECO:0007669"/>
    <property type="project" value="UniProtKB-UniRule"/>
</dbReference>
<feature type="compositionally biased region" description="Low complexity" evidence="6">
    <location>
        <begin position="151"/>
        <end position="163"/>
    </location>
</feature>
<evidence type="ECO:0000256" key="6">
    <source>
        <dbReference type="SAM" id="MobiDB-lite"/>
    </source>
</evidence>
<keyword evidence="2 5" id="KW-0547">Nucleotide-binding</keyword>
<name>A0A9W7A6C7_9STRA</name>
<evidence type="ECO:0000256" key="5">
    <source>
        <dbReference type="PROSITE-ProRule" id="PRU00283"/>
    </source>
</evidence>
<dbReference type="Proteomes" id="UP001165082">
    <property type="component" value="Unassembled WGS sequence"/>
</dbReference>
<evidence type="ECO:0000256" key="4">
    <source>
        <dbReference type="ARBA" id="ARBA00023175"/>
    </source>
</evidence>
<evidence type="ECO:0000256" key="3">
    <source>
        <dbReference type="ARBA" id="ARBA00022840"/>
    </source>
</evidence>
<feature type="compositionally biased region" description="Acidic residues" evidence="6">
    <location>
        <begin position="711"/>
        <end position="721"/>
    </location>
</feature>
<feature type="region of interest" description="Disordered" evidence="6">
    <location>
        <begin position="832"/>
        <end position="901"/>
    </location>
</feature>
<dbReference type="InterPro" id="IPR027417">
    <property type="entry name" value="P-loop_NTPase"/>
</dbReference>